<gene>
    <name evidence="1" type="ORF">GGE16_005819</name>
</gene>
<evidence type="ECO:0000313" key="2">
    <source>
        <dbReference type="Proteomes" id="UP000538507"/>
    </source>
</evidence>
<evidence type="ECO:0000313" key="1">
    <source>
        <dbReference type="EMBL" id="MBB4293725.1"/>
    </source>
</evidence>
<dbReference type="Proteomes" id="UP000538507">
    <property type="component" value="Unassembled WGS sequence"/>
</dbReference>
<dbReference type="EMBL" id="JACIGO010000011">
    <property type="protein sequence ID" value="MBB4293725.1"/>
    <property type="molecule type" value="Genomic_DNA"/>
</dbReference>
<reference evidence="1 2" key="1">
    <citation type="submission" date="2020-08" db="EMBL/GenBank/DDBJ databases">
        <title>Genomic Encyclopedia of Type Strains, Phase IV (KMG-V): Genome sequencing to study the core and pangenomes of soil and plant-associated prokaryotes.</title>
        <authorList>
            <person name="Whitman W."/>
        </authorList>
    </citation>
    <scope>NUCLEOTIDE SEQUENCE [LARGE SCALE GENOMIC DNA]</scope>
    <source>
        <strain evidence="1 2">SEMIA 415</strain>
    </source>
</reference>
<name>A0AAE2SZS9_RHILE</name>
<dbReference type="RefSeq" id="WP_010069350.1">
    <property type="nucleotide sequence ID" value="NZ_JACHAZ010000006.1"/>
</dbReference>
<accession>A0AAE2SZS9</accession>
<proteinExistence type="predicted"/>
<organism evidence="1 2">
    <name type="scientific">Rhizobium leguminosarum</name>
    <dbReference type="NCBI Taxonomy" id="384"/>
    <lineage>
        <taxon>Bacteria</taxon>
        <taxon>Pseudomonadati</taxon>
        <taxon>Pseudomonadota</taxon>
        <taxon>Alphaproteobacteria</taxon>
        <taxon>Hyphomicrobiales</taxon>
        <taxon>Rhizobiaceae</taxon>
        <taxon>Rhizobium/Agrobacterium group</taxon>
        <taxon>Rhizobium</taxon>
    </lineage>
</organism>
<protein>
    <submittedName>
        <fullName evidence="1">Uncharacterized protein (TIGR02646 family)</fullName>
    </submittedName>
</protein>
<dbReference type="Gene3D" id="1.10.30.50">
    <property type="match status" value="1"/>
</dbReference>
<dbReference type="AlphaFoldDB" id="A0AAE2SZS9"/>
<comment type="caution">
    <text evidence="1">The sequence shown here is derived from an EMBL/GenBank/DDBJ whole genome shotgun (WGS) entry which is preliminary data.</text>
</comment>
<sequence>MLKLSACASIDPAVQTALDHISVNVRKEAWGRQTNSIKAFKKAVKDHGMRIQRGKCVWCEARVGHRGRRSAHRDHVAPKDIYPDWTFEAKNIILSCEYCNGFQVKEALDTIKVRAADYSKCKFWIVHPYFDDPAKHIGFIIKKNRVVIKGLSQKGIWTVRELRLQSATATAARAIEIVIDRAKLSAQDLSLIRQAMEAL</sequence>